<proteinExistence type="predicted"/>
<feature type="chain" id="PRO_5022876911" evidence="1">
    <location>
        <begin position="29"/>
        <end position="478"/>
    </location>
</feature>
<keyword evidence="1" id="KW-0732">Signal</keyword>
<protein>
    <submittedName>
        <fullName evidence="2">Uncharacterized protein</fullName>
    </submittedName>
</protein>
<dbReference type="Proteomes" id="UP000333828">
    <property type="component" value="Unassembled WGS sequence"/>
</dbReference>
<name>A0A5E4WKV1_9BURK</name>
<dbReference type="AlphaFoldDB" id="A0A5E4WKV1"/>
<evidence type="ECO:0000313" key="2">
    <source>
        <dbReference type="EMBL" id="VVE24489.1"/>
    </source>
</evidence>
<evidence type="ECO:0000256" key="1">
    <source>
        <dbReference type="SAM" id="SignalP"/>
    </source>
</evidence>
<keyword evidence="3" id="KW-1185">Reference proteome</keyword>
<dbReference type="EMBL" id="CABPSI010000003">
    <property type="protein sequence ID" value="VVE24489.1"/>
    <property type="molecule type" value="Genomic_DNA"/>
</dbReference>
<reference evidence="2 3" key="1">
    <citation type="submission" date="2019-08" db="EMBL/GenBank/DDBJ databases">
        <authorList>
            <person name="Peeters C."/>
        </authorList>
    </citation>
    <scope>NUCLEOTIDE SEQUENCE [LARGE SCALE GENOMIC DNA]</scope>
    <source>
        <strain evidence="2 3">LMG 31115</strain>
    </source>
</reference>
<gene>
    <name evidence="2" type="ORF">PIN31115_03317</name>
</gene>
<dbReference type="RefSeq" id="WP_150684933.1">
    <property type="nucleotide sequence ID" value="NZ_CABPSI010000003.1"/>
</dbReference>
<feature type="signal peptide" evidence="1">
    <location>
        <begin position="1"/>
        <end position="28"/>
    </location>
</feature>
<organism evidence="2 3">
    <name type="scientific">Pandoraea iniqua</name>
    <dbReference type="NCBI Taxonomy" id="2508288"/>
    <lineage>
        <taxon>Bacteria</taxon>
        <taxon>Pseudomonadati</taxon>
        <taxon>Pseudomonadota</taxon>
        <taxon>Betaproteobacteria</taxon>
        <taxon>Burkholderiales</taxon>
        <taxon>Burkholderiaceae</taxon>
        <taxon>Pandoraea</taxon>
    </lineage>
</organism>
<evidence type="ECO:0000313" key="3">
    <source>
        <dbReference type="Proteomes" id="UP000333828"/>
    </source>
</evidence>
<accession>A0A5E4WKV1</accession>
<sequence>MFCRRVLTMTLGGLVAAWLALLAFPALALNGADVAHLINQRYRNTPSKCFVNSPVYECSGVLLRTAPRDGAGGNFWRLSADDAAAGYAELSYARQDLPRVDPPDTVGFVLADRPTAAGDGKPYALVCGCPPVQSPLPPCTPCPANASAAGVSLWNASAPASLAVQAIYYDVAAGGQLAQALRYQKQYFDGTGQWVPILKASIGDGAATAFGFDERDQLDWGYAVAKQLEARYLDTRITCPGNLPGYDCSGVLIRNTGFGTAFHAWNPSPNSVSRNGVSFSYARVDMNMTLTTGGVGIIMRELSAPAQHPVIWRCAFPVNAVTAQRPDSCSTEGDARLCDALGITTAAQYLATWANGNGCGLAPSAAQFGVLVDLRKSFVDKHNEVILAAWPQDIPTQIPLESLFYTGAENLPGTEYVQQDYMAVTGRFMPIVSVTLSAAPGAIFTYDPGQQDGALLPGARFIAPGSRSTNLHWWNSEY</sequence>